<reference evidence="2 3" key="1">
    <citation type="journal article" date="2024" name="Nat. Commun.">
        <title>Phylogenomics reveals the evolutionary origins of lichenization in chlorophyte algae.</title>
        <authorList>
            <person name="Puginier C."/>
            <person name="Libourel C."/>
            <person name="Otte J."/>
            <person name="Skaloud P."/>
            <person name="Haon M."/>
            <person name="Grisel S."/>
            <person name="Petersen M."/>
            <person name="Berrin J.G."/>
            <person name="Delaux P.M."/>
            <person name="Dal Grande F."/>
            <person name="Keller J."/>
        </authorList>
    </citation>
    <scope>NUCLEOTIDE SEQUENCE [LARGE SCALE GENOMIC DNA]</scope>
    <source>
        <strain evidence="2 3">SAG 2145</strain>
    </source>
</reference>
<feature type="region of interest" description="Disordered" evidence="1">
    <location>
        <begin position="784"/>
        <end position="838"/>
    </location>
</feature>
<feature type="region of interest" description="Disordered" evidence="1">
    <location>
        <begin position="456"/>
        <end position="518"/>
    </location>
</feature>
<feature type="compositionally biased region" description="Polar residues" evidence="1">
    <location>
        <begin position="646"/>
        <end position="656"/>
    </location>
</feature>
<feature type="compositionally biased region" description="Basic and acidic residues" evidence="1">
    <location>
        <begin position="857"/>
        <end position="868"/>
    </location>
</feature>
<feature type="compositionally biased region" description="Polar residues" evidence="1">
    <location>
        <begin position="718"/>
        <end position="727"/>
    </location>
</feature>
<feature type="compositionally biased region" description="Acidic residues" evidence="1">
    <location>
        <begin position="65"/>
        <end position="75"/>
    </location>
</feature>
<accession>A0AAW1RAQ1</accession>
<feature type="region of interest" description="Disordered" evidence="1">
    <location>
        <begin position="1"/>
        <end position="75"/>
    </location>
</feature>
<dbReference type="Proteomes" id="UP001438707">
    <property type="component" value="Unassembled WGS sequence"/>
</dbReference>
<dbReference type="AlphaFoldDB" id="A0AAW1RAQ1"/>
<proteinExistence type="predicted"/>
<feature type="region of interest" description="Disordered" evidence="1">
    <location>
        <begin position="646"/>
        <end position="764"/>
    </location>
</feature>
<sequence length="1086" mass="116726">MILPSSQSLGGHLSRVHGGSRDASRHKSRQNLKKSRFHSSGSQPDESDGRNKRRRSTSQLNTSDPEPDESQDDSYETNTFATAAEANKAGRTRPTNNQLLYKAHLNWEHYPHDLGGPTLRTETEACASVTSAFLQVLAILFTAELHRVNQPRNILKALARNTRRTKVVDLSSGTHRVPEELRRHSLIDGEGGEYSTNLDRNRYGGDNQYLATVIRYNLEFLDLCPCLVDVEIIQCKGEEDGTCIAADLQLCNCMHRQQAAKNLPASIPSRREYGRLMDNRMHASRPLPSPSHVASPLGVHTGSDVSAIGKLLARSRTHETVDRRQNTPAHPRRFLTDEADRQRLSGAGGLSAEQFLRADLARCLQSSTDPALSALLEANRGLPGHAAEDLQREVLRLRQLQISLRAALQSAASQAAAEQSRADGLAAELEAERALNRHYVQEMAVLSLQVEEMRSDQLARKSEEQLREPQPESEPVQRPDGHLNHHGHQAGVTWQDPHRPGSMRQVSLAGGSQGMKRARSDSILGAVGKSPRLQQQGWQPWAASQPGLSSKPNSRPSSSARSTGVNNVSLPVQHHKRSRGAEGLSPAVTPALRPSPLGPSALDVLDTCGLAAERLDPDLTHVPKRRRQAVGRPHAWMIAAHKSMLGSNSASGSPDTSLPLPIAGQPDASGEASLNSSPSIGHPSWPWDPEPKPSPACGNHSAQPFRPGDANTGCLNADQAQKSSGPVQQGEEIRKAAAGIQHGCERSAGKPGARSLYSHKTQDEDDEDVAVSALWALSANATAENSPDFSHGMLQPETNQPGPQIKTGGDASQDGTDQRHKGQGPHLDSRAMNAAQAQARQWLSMATCGQMQAAENGNRDPAHQDQLKTHSSKGSGVDGSSPHAIHAPVPHSNDCPAGDHSEPVSPQHGPSLQTLPETGILETVQPWSGIRCSNEASRILHTQNTPPAIAGVLQPPVMVKQASGDTKDAQYAAAVPVSLPPGGNPSPWLGCAQPVAKISRTESCNPTLISQVEEKAIVSGIGIDLNSGELQASGNTLLEKLGDWHPLAHEQLAAKSALLQHMHSDLQGIENNSRCSSQEHSLAPLA</sequence>
<evidence type="ECO:0000313" key="3">
    <source>
        <dbReference type="Proteomes" id="UP001438707"/>
    </source>
</evidence>
<feature type="compositionally biased region" description="Basic residues" evidence="1">
    <location>
        <begin position="26"/>
        <end position="37"/>
    </location>
</feature>
<dbReference type="EMBL" id="JALJOS010000014">
    <property type="protein sequence ID" value="KAK9831090.1"/>
    <property type="molecule type" value="Genomic_DNA"/>
</dbReference>
<feature type="compositionally biased region" description="Low complexity" evidence="1">
    <location>
        <begin position="549"/>
        <end position="562"/>
    </location>
</feature>
<gene>
    <name evidence="2" type="ORF">WJX74_003174</name>
</gene>
<protein>
    <submittedName>
        <fullName evidence="2">Uncharacterized protein</fullName>
    </submittedName>
</protein>
<keyword evidence="3" id="KW-1185">Reference proteome</keyword>
<feature type="region of interest" description="Disordered" evidence="1">
    <location>
        <begin position="531"/>
        <end position="599"/>
    </location>
</feature>
<evidence type="ECO:0000313" key="2">
    <source>
        <dbReference type="EMBL" id="KAK9831090.1"/>
    </source>
</evidence>
<feature type="compositionally biased region" description="Basic and acidic residues" evidence="1">
    <location>
        <begin position="456"/>
        <end position="483"/>
    </location>
</feature>
<comment type="caution">
    <text evidence="2">The sequence shown here is derived from an EMBL/GenBank/DDBJ whole genome shotgun (WGS) entry which is preliminary data.</text>
</comment>
<evidence type="ECO:0000256" key="1">
    <source>
        <dbReference type="SAM" id="MobiDB-lite"/>
    </source>
</evidence>
<feature type="region of interest" description="Disordered" evidence="1">
    <location>
        <begin position="852"/>
        <end position="914"/>
    </location>
</feature>
<name>A0AAW1RAQ1_9CHLO</name>
<organism evidence="2 3">
    <name type="scientific">Apatococcus lobatus</name>
    <dbReference type="NCBI Taxonomy" id="904363"/>
    <lineage>
        <taxon>Eukaryota</taxon>
        <taxon>Viridiplantae</taxon>
        <taxon>Chlorophyta</taxon>
        <taxon>core chlorophytes</taxon>
        <taxon>Trebouxiophyceae</taxon>
        <taxon>Chlorellales</taxon>
        <taxon>Chlorellaceae</taxon>
        <taxon>Apatococcus</taxon>
    </lineage>
</organism>